<organism evidence="1 2">
    <name type="scientific">Candidatus Magnetobacterium casense</name>
    <dbReference type="NCBI Taxonomy" id="1455061"/>
    <lineage>
        <taxon>Bacteria</taxon>
        <taxon>Pseudomonadati</taxon>
        <taxon>Nitrospirota</taxon>
        <taxon>Thermodesulfovibrionia</taxon>
        <taxon>Thermodesulfovibrionales</taxon>
        <taxon>Candidatus Magnetobacteriaceae</taxon>
        <taxon>Candidatus Magnetobacterium</taxon>
    </lineage>
</organism>
<dbReference type="InterPro" id="IPR021523">
    <property type="entry name" value="DUF3187"/>
</dbReference>
<keyword evidence="2" id="KW-1185">Reference proteome</keyword>
<dbReference type="EMBL" id="JABXWD010000048">
    <property type="protein sequence ID" value="MBV6340807.1"/>
    <property type="molecule type" value="Genomic_DNA"/>
</dbReference>
<comment type="caution">
    <text evidence="1">The sequence shown here is derived from an EMBL/GenBank/DDBJ whole genome shotgun (WGS) entry which is preliminary data.</text>
</comment>
<dbReference type="RefSeq" id="WP_218251424.1">
    <property type="nucleotide sequence ID" value="NZ_JABXWD010000048.1"/>
</dbReference>
<dbReference type="Pfam" id="PF11383">
    <property type="entry name" value="DUF3187"/>
    <property type="match status" value="1"/>
</dbReference>
<reference evidence="1 2" key="1">
    <citation type="journal article" date="2020" name="J Geophys Res Biogeosci">
        <title>Magnetotaxis as an Adaptation to Enable Bacterial Shuttling of Microbial Sulfur and Sulfur Cycling Across Aquatic Oxic#Anoxic Interfaces.</title>
        <authorList>
            <person name="Li J."/>
            <person name="Liu P."/>
            <person name="Wang J."/>
            <person name="Roberts A.P."/>
            <person name="Pan Y."/>
        </authorList>
    </citation>
    <scope>NUCLEOTIDE SEQUENCE [LARGE SCALE GENOMIC DNA]</scope>
    <source>
        <strain evidence="1 2">MYR-1_YQ</strain>
    </source>
</reference>
<protein>
    <submittedName>
        <fullName evidence="1">DUF3187 family protein</fullName>
    </submittedName>
</protein>
<name>A0ABS6RWJ4_9BACT</name>
<evidence type="ECO:0000313" key="2">
    <source>
        <dbReference type="Proteomes" id="UP001196980"/>
    </source>
</evidence>
<gene>
    <name evidence="1" type="ORF">HWQ67_04345</name>
</gene>
<accession>A0ABS6RWJ4</accession>
<sequence length="322" mass="35217">MNRLFAMTVGGLFLLVLLTPGVVATFDGPLPVKNQFPLSLYLLSPRYESPRLEDSLTFNLAYSSIYMVRQSKDYAVGIDLESSELSIALKKVAFDSVELSAEVPVVIFTSGVMDNAINKYHETFGFADYGRRNRPLNSFLFSFKGNGKTLIDGKDGYIGLGDIRLGIKTPLLTSDPLVSVMFDLELPTGSSPRAGIGNGSIDAGCRLILSKELTSRLKSYAAVGVVFPGDYRGQEAIKLRSYLHGAAALQYDFSRRFVLIGQLTAQGSAYPNTKIPQIDRTAALLTIGARYKLDNNTVELSFTEDPSTSGAPDFSLNLMYKR</sequence>
<proteinExistence type="predicted"/>
<dbReference type="Proteomes" id="UP001196980">
    <property type="component" value="Unassembled WGS sequence"/>
</dbReference>
<evidence type="ECO:0000313" key="1">
    <source>
        <dbReference type="EMBL" id="MBV6340807.1"/>
    </source>
</evidence>